<dbReference type="GO" id="GO:0003676">
    <property type="term" value="F:nucleic acid binding"/>
    <property type="evidence" value="ECO:0007669"/>
    <property type="project" value="InterPro"/>
</dbReference>
<evidence type="ECO:0000256" key="2">
    <source>
        <dbReference type="SAM" id="MobiDB-lite"/>
    </source>
</evidence>
<name>A0A9P8CIA5_9HELO</name>
<keyword evidence="1" id="KW-0479">Metal-binding</keyword>
<feature type="region of interest" description="Disordered" evidence="2">
    <location>
        <begin position="20"/>
        <end position="48"/>
    </location>
</feature>
<evidence type="ECO:0000313" key="4">
    <source>
        <dbReference type="EMBL" id="KAG9248113.1"/>
    </source>
</evidence>
<dbReference type="EMBL" id="MU253755">
    <property type="protein sequence ID" value="KAG9248113.1"/>
    <property type="molecule type" value="Genomic_DNA"/>
</dbReference>
<protein>
    <recommendedName>
        <fullName evidence="3">CCHC-type domain-containing protein</fullName>
    </recommendedName>
</protein>
<organism evidence="4 5">
    <name type="scientific">Calycina marina</name>
    <dbReference type="NCBI Taxonomy" id="1763456"/>
    <lineage>
        <taxon>Eukaryota</taxon>
        <taxon>Fungi</taxon>
        <taxon>Dikarya</taxon>
        <taxon>Ascomycota</taxon>
        <taxon>Pezizomycotina</taxon>
        <taxon>Leotiomycetes</taxon>
        <taxon>Helotiales</taxon>
        <taxon>Pezizellaceae</taxon>
        <taxon>Calycina</taxon>
    </lineage>
</organism>
<feature type="compositionally biased region" description="Gly residues" evidence="2">
    <location>
        <begin position="35"/>
        <end position="44"/>
    </location>
</feature>
<feature type="compositionally biased region" description="Basic and acidic residues" evidence="2">
    <location>
        <begin position="111"/>
        <end position="126"/>
    </location>
</feature>
<dbReference type="InterPro" id="IPR001878">
    <property type="entry name" value="Znf_CCHC"/>
</dbReference>
<feature type="region of interest" description="Disordered" evidence="2">
    <location>
        <begin position="81"/>
        <end position="126"/>
    </location>
</feature>
<evidence type="ECO:0000313" key="5">
    <source>
        <dbReference type="Proteomes" id="UP000887226"/>
    </source>
</evidence>
<gene>
    <name evidence="4" type="ORF">BJ878DRAFT_82209</name>
</gene>
<dbReference type="Proteomes" id="UP000887226">
    <property type="component" value="Unassembled WGS sequence"/>
</dbReference>
<dbReference type="PROSITE" id="PS50158">
    <property type="entry name" value="ZF_CCHC"/>
    <property type="match status" value="1"/>
</dbReference>
<feature type="compositionally biased region" description="Low complexity" evidence="2">
    <location>
        <begin position="90"/>
        <end position="102"/>
    </location>
</feature>
<keyword evidence="1" id="KW-0863">Zinc-finger</keyword>
<evidence type="ECO:0000259" key="3">
    <source>
        <dbReference type="PROSITE" id="PS50158"/>
    </source>
</evidence>
<dbReference type="SMART" id="SM00343">
    <property type="entry name" value="ZnF_C2HC"/>
    <property type="match status" value="1"/>
</dbReference>
<dbReference type="SUPFAM" id="SSF57756">
    <property type="entry name" value="Retrovirus zinc finger-like domains"/>
    <property type="match status" value="1"/>
</dbReference>
<keyword evidence="5" id="KW-1185">Reference proteome</keyword>
<accession>A0A9P8CIA5</accession>
<sequence length="126" mass="12952">MSRECPDGPKDKTCYKCGQPGHISRDCTNPAAEGAGRGGGGFSSGGSQEPATLAVAMAICLVIAPKVKSATTVVKSAIFPATAHPRPLQSAPATSASSPATSRLNAPTKLPRVDDIQTKTEETTEW</sequence>
<dbReference type="AlphaFoldDB" id="A0A9P8CIA5"/>
<proteinExistence type="predicted"/>
<dbReference type="Gene3D" id="4.10.60.10">
    <property type="entry name" value="Zinc finger, CCHC-type"/>
    <property type="match status" value="1"/>
</dbReference>
<evidence type="ECO:0000256" key="1">
    <source>
        <dbReference type="PROSITE-ProRule" id="PRU00047"/>
    </source>
</evidence>
<dbReference type="InterPro" id="IPR036875">
    <property type="entry name" value="Znf_CCHC_sf"/>
</dbReference>
<dbReference type="Pfam" id="PF00098">
    <property type="entry name" value="zf-CCHC"/>
    <property type="match status" value="1"/>
</dbReference>
<feature type="domain" description="CCHC-type" evidence="3">
    <location>
        <begin position="14"/>
        <end position="29"/>
    </location>
</feature>
<keyword evidence="1" id="KW-0862">Zinc</keyword>
<dbReference type="OrthoDB" id="3863715at2759"/>
<dbReference type="GO" id="GO:0008270">
    <property type="term" value="F:zinc ion binding"/>
    <property type="evidence" value="ECO:0007669"/>
    <property type="project" value="UniProtKB-KW"/>
</dbReference>
<comment type="caution">
    <text evidence="4">The sequence shown here is derived from an EMBL/GenBank/DDBJ whole genome shotgun (WGS) entry which is preliminary data.</text>
</comment>
<reference evidence="4" key="1">
    <citation type="journal article" date="2021" name="IMA Fungus">
        <title>Genomic characterization of three marine fungi, including Emericellopsis atlantica sp. nov. with signatures of a generalist lifestyle and marine biomass degradation.</title>
        <authorList>
            <person name="Hagestad O.C."/>
            <person name="Hou L."/>
            <person name="Andersen J.H."/>
            <person name="Hansen E.H."/>
            <person name="Altermark B."/>
            <person name="Li C."/>
            <person name="Kuhnert E."/>
            <person name="Cox R.J."/>
            <person name="Crous P.W."/>
            <person name="Spatafora J.W."/>
            <person name="Lail K."/>
            <person name="Amirebrahimi M."/>
            <person name="Lipzen A."/>
            <person name="Pangilinan J."/>
            <person name="Andreopoulos W."/>
            <person name="Hayes R.D."/>
            <person name="Ng V."/>
            <person name="Grigoriev I.V."/>
            <person name="Jackson S.A."/>
            <person name="Sutton T.D.S."/>
            <person name="Dobson A.D.W."/>
            <person name="Rama T."/>
        </authorList>
    </citation>
    <scope>NUCLEOTIDE SEQUENCE</scope>
    <source>
        <strain evidence="4">TRa3180A</strain>
    </source>
</reference>